<dbReference type="InterPro" id="IPR009081">
    <property type="entry name" value="PP-bd_ACP"/>
</dbReference>
<dbReference type="FunFam" id="3.30.300.30:FF:000010">
    <property type="entry name" value="Enterobactin synthetase component F"/>
    <property type="match status" value="2"/>
</dbReference>
<feature type="non-terminal residue" evidence="6">
    <location>
        <position position="2041"/>
    </location>
</feature>
<dbReference type="InterPro" id="IPR001242">
    <property type="entry name" value="Condensation_dom"/>
</dbReference>
<dbReference type="Proteomes" id="UP000696485">
    <property type="component" value="Unassembled WGS sequence"/>
</dbReference>
<organism evidence="6 7">
    <name type="scientific">Podila minutissima</name>
    <dbReference type="NCBI Taxonomy" id="64525"/>
    <lineage>
        <taxon>Eukaryota</taxon>
        <taxon>Fungi</taxon>
        <taxon>Fungi incertae sedis</taxon>
        <taxon>Mucoromycota</taxon>
        <taxon>Mortierellomycotina</taxon>
        <taxon>Mortierellomycetes</taxon>
        <taxon>Mortierellales</taxon>
        <taxon>Mortierellaceae</taxon>
        <taxon>Podila</taxon>
    </lineage>
</organism>
<dbReference type="CDD" id="cd05930">
    <property type="entry name" value="A_NRPS"/>
    <property type="match status" value="2"/>
</dbReference>
<dbReference type="PANTHER" id="PTHR45527:SF1">
    <property type="entry name" value="FATTY ACID SYNTHASE"/>
    <property type="match status" value="1"/>
</dbReference>
<feature type="domain" description="Carrier" evidence="5">
    <location>
        <begin position="944"/>
        <end position="1019"/>
    </location>
</feature>
<evidence type="ECO:0000256" key="2">
    <source>
        <dbReference type="ARBA" id="ARBA00022553"/>
    </source>
</evidence>
<dbReference type="FunFam" id="3.30.559.10:FF:000012">
    <property type="entry name" value="Non-ribosomal peptide synthetase"/>
    <property type="match status" value="1"/>
</dbReference>
<name>A0A9P5S9V0_9FUNG</name>
<dbReference type="InterPro" id="IPR036736">
    <property type="entry name" value="ACP-like_sf"/>
</dbReference>
<dbReference type="PROSITE" id="PS00455">
    <property type="entry name" value="AMP_BINDING"/>
    <property type="match status" value="2"/>
</dbReference>
<dbReference type="SUPFAM" id="SSF47336">
    <property type="entry name" value="ACP-like"/>
    <property type="match status" value="1"/>
</dbReference>
<evidence type="ECO:0000313" key="7">
    <source>
        <dbReference type="Proteomes" id="UP000696485"/>
    </source>
</evidence>
<dbReference type="SUPFAM" id="SSF56801">
    <property type="entry name" value="Acetyl-CoA synthetase-like"/>
    <property type="match status" value="2"/>
</dbReference>
<dbReference type="PROSITE" id="PS50075">
    <property type="entry name" value="CARRIER"/>
    <property type="match status" value="1"/>
</dbReference>
<dbReference type="Gene3D" id="3.30.300.30">
    <property type="match status" value="2"/>
</dbReference>
<dbReference type="EMBL" id="JAAAUY010001404">
    <property type="protein sequence ID" value="KAF9322964.1"/>
    <property type="molecule type" value="Genomic_DNA"/>
</dbReference>
<dbReference type="Gene3D" id="1.10.1200.10">
    <property type="entry name" value="ACP-like"/>
    <property type="match status" value="1"/>
</dbReference>
<reference evidence="6" key="1">
    <citation type="journal article" date="2020" name="Fungal Divers.">
        <title>Resolving the Mortierellaceae phylogeny through synthesis of multi-gene phylogenetics and phylogenomics.</title>
        <authorList>
            <person name="Vandepol N."/>
            <person name="Liber J."/>
            <person name="Desiro A."/>
            <person name="Na H."/>
            <person name="Kennedy M."/>
            <person name="Barry K."/>
            <person name="Grigoriev I.V."/>
            <person name="Miller A.N."/>
            <person name="O'Donnell K."/>
            <person name="Stajich J.E."/>
            <person name="Bonito G."/>
        </authorList>
    </citation>
    <scope>NUCLEOTIDE SEQUENCE</scope>
    <source>
        <strain evidence="6">NVP1</strain>
    </source>
</reference>
<dbReference type="SUPFAM" id="SSF52777">
    <property type="entry name" value="CoA-dependent acyltransferases"/>
    <property type="match status" value="4"/>
</dbReference>
<gene>
    <name evidence="6" type="ORF">BG006_001914</name>
</gene>
<dbReference type="FunFam" id="1.10.1200.10:FF:000016">
    <property type="entry name" value="Non-ribosomal peptide synthase"/>
    <property type="match status" value="1"/>
</dbReference>
<proteinExistence type="inferred from homology"/>
<comment type="caution">
    <text evidence="6">The sequence shown here is derived from an EMBL/GenBank/DDBJ whole genome shotgun (WGS) entry which is preliminary data.</text>
</comment>
<keyword evidence="3" id="KW-0436">Ligase</keyword>
<dbReference type="CDD" id="cd19544">
    <property type="entry name" value="E-C_NRPS"/>
    <property type="match status" value="1"/>
</dbReference>
<dbReference type="Gene3D" id="3.40.50.980">
    <property type="match status" value="4"/>
</dbReference>
<dbReference type="InterPro" id="IPR025110">
    <property type="entry name" value="AMP-bd_C"/>
</dbReference>
<dbReference type="Pfam" id="PF00550">
    <property type="entry name" value="PP-binding"/>
    <property type="match status" value="1"/>
</dbReference>
<dbReference type="FunFam" id="3.40.50.12780:FF:000012">
    <property type="entry name" value="Non-ribosomal peptide synthetase"/>
    <property type="match status" value="2"/>
</dbReference>
<dbReference type="InterPro" id="IPR023213">
    <property type="entry name" value="CAT-like_dom_sf"/>
</dbReference>
<dbReference type="InterPro" id="IPR020845">
    <property type="entry name" value="AMP-binding_CS"/>
</dbReference>
<dbReference type="Pfam" id="PF00501">
    <property type="entry name" value="AMP-binding"/>
    <property type="match status" value="2"/>
</dbReference>
<dbReference type="GO" id="GO:0031177">
    <property type="term" value="F:phosphopantetheine binding"/>
    <property type="evidence" value="ECO:0007669"/>
    <property type="project" value="TreeGrafter"/>
</dbReference>
<dbReference type="Gene3D" id="2.30.38.10">
    <property type="entry name" value="Luciferase, Domain 3"/>
    <property type="match status" value="2"/>
</dbReference>
<dbReference type="GO" id="GO:0016874">
    <property type="term" value="F:ligase activity"/>
    <property type="evidence" value="ECO:0007669"/>
    <property type="project" value="UniProtKB-KW"/>
</dbReference>
<dbReference type="NCBIfam" id="NF003417">
    <property type="entry name" value="PRK04813.1"/>
    <property type="match status" value="2"/>
</dbReference>
<dbReference type="GO" id="GO:0072330">
    <property type="term" value="P:monocarboxylic acid biosynthetic process"/>
    <property type="evidence" value="ECO:0007669"/>
    <property type="project" value="UniProtKB-ARBA"/>
</dbReference>
<dbReference type="FunFam" id="3.40.50.980:FF:000001">
    <property type="entry name" value="Non-ribosomal peptide synthetase"/>
    <property type="match status" value="2"/>
</dbReference>
<dbReference type="Pfam" id="PF13193">
    <property type="entry name" value="AMP-binding_C"/>
    <property type="match status" value="2"/>
</dbReference>
<dbReference type="InterPro" id="IPR010071">
    <property type="entry name" value="AA_adenyl_dom"/>
</dbReference>
<keyword evidence="7" id="KW-1185">Reference proteome</keyword>
<dbReference type="GO" id="GO:0044550">
    <property type="term" value="P:secondary metabolite biosynthetic process"/>
    <property type="evidence" value="ECO:0007669"/>
    <property type="project" value="TreeGrafter"/>
</dbReference>
<evidence type="ECO:0000256" key="1">
    <source>
        <dbReference type="ARBA" id="ARBA00022450"/>
    </source>
</evidence>
<dbReference type="InterPro" id="IPR045851">
    <property type="entry name" value="AMP-bd_C_sf"/>
</dbReference>
<keyword evidence="1" id="KW-0596">Phosphopantetheine</keyword>
<dbReference type="GO" id="GO:0043041">
    <property type="term" value="P:amino acid activation for nonribosomal peptide biosynthetic process"/>
    <property type="evidence" value="ECO:0007669"/>
    <property type="project" value="TreeGrafter"/>
</dbReference>
<accession>A0A9P5S9V0</accession>
<keyword evidence="2" id="KW-0597">Phosphoprotein</keyword>
<dbReference type="NCBIfam" id="TIGR01733">
    <property type="entry name" value="AA-adenyl-dom"/>
    <property type="match status" value="2"/>
</dbReference>
<evidence type="ECO:0000313" key="6">
    <source>
        <dbReference type="EMBL" id="KAF9322964.1"/>
    </source>
</evidence>
<dbReference type="Gene3D" id="3.30.559.10">
    <property type="entry name" value="Chloramphenicol acetyltransferase-like domain"/>
    <property type="match status" value="2"/>
</dbReference>
<dbReference type="InterPro" id="IPR000873">
    <property type="entry name" value="AMP-dep_synth/lig_dom"/>
</dbReference>
<dbReference type="PANTHER" id="PTHR45527">
    <property type="entry name" value="NONRIBOSOMAL PEPTIDE SYNTHETASE"/>
    <property type="match status" value="1"/>
</dbReference>
<sequence>MSMSFGTRESLDNYFTAMQQIVNRYDILRTSFVWKEISSSVQVVWREAPLSITELQLDPAHGPVAKQLKEKFDPRNYRLDLAKASLVRFIATQDQSTGDWVLVQLQHHLIGDHSTLELMNSEIQVILEGQGHTLPQPEPYRNLIAQVRLGAKEAEHERFFKTMLSDVDTPSLPYGMAVTHADSTMMTESHQALPQELNDRLRSQAKRLGVSLASICHLAWAMVIAQTSGQERVVFGTVLLGRMQASTSSSQTMGLFINTLPVLVDVHSQRSVDRSVKETHARLAALLEHELASLALAQRCSSVPAGTPLFSSLLNYRHNIAKSTTASSSIPILKDMTFLDVQEFSNYPVTLSVDDDGRSLVVAAQALQPIESGRVCGYMQQALESLVRAMDNSSKAASVASLEVVPAEERALLVETWNTSVHEEDRSLDQCLHQLFEQQVAQTPDAVAVVDEGQSLTYAELNARANRLAHQLVELGVKADALVGICVERSFGMMASILSVLKAGGAYVPLDPSFASDRLRDTLRDANPVCLLADSKGRDAVAAALPSDLPVLDPNSSSTEYSSANVELPHLASSSNLAYVIYTSGTTGKPKGVMLEHKGAVNLVKSRQAEYGFGARTRSTQFFTFSFDSSVCEIFPTLCLGGTLHLLKDCTRLDKVQLWRYLEKHAITHAVLTPTVLQDCKDLWTLNTPLTVILAGEALTPALVNSIQALIPKGAVINEYGPTETTVAATYCKLEAETLTDTIPIGRPISCKRVYILDAHRNPVPLGAVGELYIGGIGVARGYFKRPDLTVEKFLLDPFVDSKDARMYRTGDQARYLPDGSIHYLGRNDDQVKIRGFRVELGEIEARLAEHPLTSDAVVLALGKEASKRLVAYVISKAEENAVDDPSQLALELRTYLVSRLPEYMVPSAFVRLDAFPLTPNGKLDRRALPAPTEEAFAREAYEAPRDDVERAVAAIWADVLHLDQVSRNDSFFALGGHSLLAVRMMNRVVAALGANVLLASLFASPSLSAFAEEIRMQQGQQEEKVQAIERVSRTEDMPLSFAQQRMWFLAQLDGVSNTYHIPLSIRLHGPLNREAWRLALTDLVARHEALRSVFAEVGGQPYVQILTYEELSVRYVDLRGAADVEGQLKTLADAEIHEPFDMVQGPLIRAKLLQVADDEHVLVLTMHHIVSDGWSVAIVARELSRLYTAHCKSDSNLTSLSPLAIQYPDYAAWQRQWFKGDRLQVQAEYWHKTLEGIPVLLDLPTDRPRPPQQSYVGARIPIALDAELTGALKRLCKTHGITLFMAIMAAWSAVLARLSGQDDVVIGTPTANRGRHEVEPLIGLFVNTLALRVDLSEDPTARVLLDRVRRATLAAQENQDLPFEQVVEIAQPPRKMDQTPLFQVMFGWQSNEVDCWKMLDLQASEYALDNPHVKFDLELALWEAGDRVVGSLGYATALFDEATIERHVGYLVAMLKRLVVADVDRPVADVDLLSSAERMLQVETWNDATTEGHGEMLDSCIHYMFEEHVERAPESTAAVFNDQALTYAELNARANRLAHQIIELGVQPDSLVGICVERSLDMIVSVLAVLKAGGAYVPLDPSSASDRLIDTLADAAPVCLLADRKGREVVGKIAQLTVPMLDPATAAVESTQYPASNIRVSTLTSRHLAYVIYTSGTTGKPKGVLVEHRNFVNMIAANQTAFGFGPSSRATQFFAFSTDGCVHDIFCSLCLGGTLHVLDDSVRQDKYRLWRYIEEKKLTHLTITPSVLQDCTDLRVLDSSTTFILAAEALPPSLVRSLQAVIPNGRFFNGYGPTETTVSATCYQIDGRSDIIPIGRPFTDKRFYILDKHHHPVPLGGVGEMFIGGSGVTRGYLNRPDLTAERFLPDPFVNDAAAAAAGARMYKTGDLAKYLPDGNMLFMGRNDQQVKIRGFRIELGEIEACLANHPRVGSAVAHVVDEDTNKRLVAYVVTKQASHSANEETLPLPLVLRNYLKTLLPEYMVPSAYVRMDAFPLTHSGKLDRRSLPEPTDEAFAREEYEKPQGEIEKALASIWADLLRLDR</sequence>
<dbReference type="FunFam" id="2.30.38.10:FF:000001">
    <property type="entry name" value="Non-ribosomal peptide synthetase PvdI"/>
    <property type="match status" value="1"/>
</dbReference>
<protein>
    <recommendedName>
        <fullName evidence="5">Carrier domain-containing protein</fullName>
    </recommendedName>
</protein>
<dbReference type="CDD" id="cd19531">
    <property type="entry name" value="LCL_NRPS-like"/>
    <property type="match status" value="1"/>
</dbReference>
<evidence type="ECO:0000256" key="3">
    <source>
        <dbReference type="ARBA" id="ARBA00022598"/>
    </source>
</evidence>
<comment type="similarity">
    <text evidence="4">Belongs to the NRP synthetase family.</text>
</comment>
<dbReference type="GO" id="GO:0005737">
    <property type="term" value="C:cytoplasm"/>
    <property type="evidence" value="ECO:0007669"/>
    <property type="project" value="TreeGrafter"/>
</dbReference>
<dbReference type="Gene3D" id="3.30.559.30">
    <property type="entry name" value="Nonribosomal peptide synthetase, condensation domain"/>
    <property type="match status" value="2"/>
</dbReference>
<evidence type="ECO:0000256" key="4">
    <source>
        <dbReference type="ARBA" id="ARBA00029454"/>
    </source>
</evidence>
<evidence type="ECO:0000259" key="5">
    <source>
        <dbReference type="PROSITE" id="PS50075"/>
    </source>
</evidence>
<dbReference type="Pfam" id="PF00668">
    <property type="entry name" value="Condensation"/>
    <property type="match status" value="2"/>
</dbReference>